<proteinExistence type="predicted"/>
<evidence type="ECO:0000313" key="2">
    <source>
        <dbReference type="Proteomes" id="UP000004535"/>
    </source>
</evidence>
<dbReference type="Proteomes" id="UP000004535">
    <property type="component" value="Unassembled WGS sequence"/>
</dbReference>
<name>B9BTK5_9BURK</name>
<comment type="caution">
    <text evidence="1">The sequence shown here is derived from an EMBL/GenBank/DDBJ whole genome shotgun (WGS) entry which is preliminary data.</text>
</comment>
<protein>
    <submittedName>
        <fullName evidence="1">Uncharacterized protein</fullName>
    </submittedName>
</protein>
<dbReference type="AlphaFoldDB" id="B9BTK5"/>
<reference evidence="1 2" key="1">
    <citation type="journal article" date="2012" name="J. Bacteriol.">
        <title>Draft Genome Sequence Determination for Cystic Fibrosis and Chronic Granulomatous Disease Burkholderia multivorans Isolates.</title>
        <authorList>
            <person name="Varga J.J."/>
            <person name="Losada L."/>
            <person name="Zelazny A.M."/>
            <person name="Brinkac L."/>
            <person name="Harkins D."/>
            <person name="Radune D."/>
            <person name="Hostetler J."/>
            <person name="Sampaio E.P."/>
            <person name="Ronning C.M."/>
            <person name="Nierman W.C."/>
            <person name="Greenberg D.E."/>
            <person name="Holland S.M."/>
            <person name="Goldberg J.B."/>
        </authorList>
    </citation>
    <scope>NUCLEOTIDE SEQUENCE [LARGE SCALE GENOMIC DNA]</scope>
    <source>
        <strain evidence="1 2">CGD2</strain>
    </source>
</reference>
<sequence length="57" mass="6121">MLLSIVVRARTCVDPDALRSIGRRDAAAARRSGAHARRSACGNARRDLAQGFNGRLS</sequence>
<evidence type="ECO:0000313" key="1">
    <source>
        <dbReference type="EMBL" id="EEE05773.1"/>
    </source>
</evidence>
<dbReference type="EMBL" id="ACFC01000008">
    <property type="protein sequence ID" value="EEE05773.1"/>
    <property type="molecule type" value="Genomic_DNA"/>
</dbReference>
<accession>B9BTK5</accession>
<gene>
    <name evidence="1" type="ORF">BURMUCGD2_0815</name>
</gene>
<organism evidence="1 2">
    <name type="scientific">Burkholderia multivorans CGD2</name>
    <dbReference type="NCBI Taxonomy" id="513052"/>
    <lineage>
        <taxon>Bacteria</taxon>
        <taxon>Pseudomonadati</taxon>
        <taxon>Pseudomonadota</taxon>
        <taxon>Betaproteobacteria</taxon>
        <taxon>Burkholderiales</taxon>
        <taxon>Burkholderiaceae</taxon>
        <taxon>Burkholderia</taxon>
        <taxon>Burkholderia cepacia complex</taxon>
    </lineage>
</organism>